<dbReference type="GO" id="GO:0005509">
    <property type="term" value="F:calcium ion binding"/>
    <property type="evidence" value="ECO:0007669"/>
    <property type="project" value="InterPro"/>
</dbReference>
<dbReference type="FunFam" id="1.10.238.10:FF:000001">
    <property type="entry name" value="Calmodulin 1"/>
    <property type="match status" value="2"/>
</dbReference>
<evidence type="ECO:0000313" key="4">
    <source>
        <dbReference type="EMBL" id="CAF0792597.1"/>
    </source>
</evidence>
<evidence type="ECO:0000259" key="3">
    <source>
        <dbReference type="PROSITE" id="PS50222"/>
    </source>
</evidence>
<dbReference type="Gene3D" id="1.10.238.10">
    <property type="entry name" value="EF-hand"/>
    <property type="match status" value="2"/>
</dbReference>
<keyword evidence="2" id="KW-0106">Calcium</keyword>
<dbReference type="Pfam" id="PF13499">
    <property type="entry name" value="EF-hand_7"/>
    <property type="match status" value="2"/>
</dbReference>
<keyword evidence="1" id="KW-0677">Repeat</keyword>
<dbReference type="InterPro" id="IPR018247">
    <property type="entry name" value="EF_Hand_1_Ca_BS"/>
</dbReference>
<dbReference type="InterPro" id="IPR002048">
    <property type="entry name" value="EF_hand_dom"/>
</dbReference>
<organism evidence="4 7">
    <name type="scientific">Adineta ricciae</name>
    <name type="common">Rotifer</name>
    <dbReference type="NCBI Taxonomy" id="249248"/>
    <lineage>
        <taxon>Eukaryota</taxon>
        <taxon>Metazoa</taxon>
        <taxon>Spiralia</taxon>
        <taxon>Gnathifera</taxon>
        <taxon>Rotifera</taxon>
        <taxon>Eurotatoria</taxon>
        <taxon>Bdelloidea</taxon>
        <taxon>Adinetida</taxon>
        <taxon>Adinetidae</taxon>
        <taxon>Adineta</taxon>
    </lineage>
</organism>
<feature type="domain" description="EF-hand" evidence="3">
    <location>
        <begin position="47"/>
        <end position="82"/>
    </location>
</feature>
<evidence type="ECO:0000313" key="5">
    <source>
        <dbReference type="EMBL" id="CAF1235770.1"/>
    </source>
</evidence>
<dbReference type="Proteomes" id="UP000663828">
    <property type="component" value="Unassembled WGS sequence"/>
</dbReference>
<dbReference type="PANTHER" id="PTHR23050">
    <property type="entry name" value="CALCIUM BINDING PROTEIN"/>
    <property type="match status" value="1"/>
</dbReference>
<gene>
    <name evidence="4" type="ORF">EDS130_LOCUS4426</name>
    <name evidence="5" type="ORF">XAT740_LOCUS25469</name>
</gene>
<accession>A0A813SAW2</accession>
<dbReference type="CDD" id="cd00051">
    <property type="entry name" value="EFh"/>
    <property type="match status" value="2"/>
</dbReference>
<protein>
    <recommendedName>
        <fullName evidence="3">EF-hand domain-containing protein</fullName>
    </recommendedName>
</protein>
<comment type="caution">
    <text evidence="4">The sequence shown here is derived from an EMBL/GenBank/DDBJ whole genome shotgun (WGS) entry which is preliminary data.</text>
</comment>
<name>A0A813SAW2_ADIRI</name>
<dbReference type="AlphaFoldDB" id="A0A813SAW2"/>
<dbReference type="Proteomes" id="UP000663852">
    <property type="component" value="Unassembled WGS sequence"/>
</dbReference>
<reference evidence="4" key="1">
    <citation type="submission" date="2021-02" db="EMBL/GenBank/DDBJ databases">
        <authorList>
            <person name="Nowell W R."/>
        </authorList>
    </citation>
    <scope>NUCLEOTIDE SEQUENCE</scope>
</reference>
<dbReference type="InterPro" id="IPR011992">
    <property type="entry name" value="EF-hand-dom_pair"/>
</dbReference>
<dbReference type="SUPFAM" id="SSF47473">
    <property type="entry name" value="EF-hand"/>
    <property type="match status" value="1"/>
</dbReference>
<proteinExistence type="predicted"/>
<sequence>MTMRTNSVSIEQDNKLKEAFALFDRVGGGVIRTKDLEHVMQCIGYRTTPGELEQMIQEADIDGDGLVNFNEFKLMMNHKGENRLNIFNDELLNEAFRIFDKEGNGFITEKGLRAVMNNLGEQLTDDELHDMIREADLDGNHRIDYAEFSALVRRLLQVENLSSNLTAVTGAGAYEGRGIIPYIDDDPEEDATMNKNIK</sequence>
<evidence type="ECO:0000313" key="6">
    <source>
        <dbReference type="Proteomes" id="UP000663828"/>
    </source>
</evidence>
<dbReference type="EMBL" id="CAJNOR010002020">
    <property type="protein sequence ID" value="CAF1235770.1"/>
    <property type="molecule type" value="Genomic_DNA"/>
</dbReference>
<feature type="domain" description="EF-hand" evidence="3">
    <location>
        <begin position="11"/>
        <end position="46"/>
    </location>
</feature>
<keyword evidence="6" id="KW-1185">Reference proteome</keyword>
<dbReference type="PROSITE" id="PS50222">
    <property type="entry name" value="EF_HAND_2"/>
    <property type="match status" value="4"/>
</dbReference>
<feature type="domain" description="EF-hand" evidence="3">
    <location>
        <begin position="87"/>
        <end position="122"/>
    </location>
</feature>
<dbReference type="SMART" id="SM00054">
    <property type="entry name" value="EFh"/>
    <property type="match status" value="4"/>
</dbReference>
<evidence type="ECO:0000256" key="2">
    <source>
        <dbReference type="ARBA" id="ARBA00022837"/>
    </source>
</evidence>
<dbReference type="EMBL" id="CAJNOJ010000011">
    <property type="protein sequence ID" value="CAF0792597.1"/>
    <property type="molecule type" value="Genomic_DNA"/>
</dbReference>
<dbReference type="InterPro" id="IPR050145">
    <property type="entry name" value="Centrin_CML-like"/>
</dbReference>
<dbReference type="PROSITE" id="PS00018">
    <property type="entry name" value="EF_HAND_1"/>
    <property type="match status" value="2"/>
</dbReference>
<evidence type="ECO:0000313" key="7">
    <source>
        <dbReference type="Proteomes" id="UP000663852"/>
    </source>
</evidence>
<evidence type="ECO:0000256" key="1">
    <source>
        <dbReference type="ARBA" id="ARBA00022737"/>
    </source>
</evidence>
<dbReference type="OrthoDB" id="10019431at2759"/>
<feature type="domain" description="EF-hand" evidence="3">
    <location>
        <begin position="123"/>
        <end position="158"/>
    </location>
</feature>